<proteinExistence type="predicted"/>
<keyword evidence="3" id="KW-1133">Transmembrane helix</keyword>
<dbReference type="PROSITE" id="PS50026">
    <property type="entry name" value="EGF_3"/>
    <property type="match status" value="1"/>
</dbReference>
<evidence type="ECO:0000256" key="4">
    <source>
        <dbReference type="SAM" id="SignalP"/>
    </source>
</evidence>
<feature type="transmembrane region" description="Helical" evidence="3">
    <location>
        <begin position="477"/>
        <end position="504"/>
    </location>
</feature>
<dbReference type="AlphaFoldDB" id="A0A4D9DIB6"/>
<feature type="chain" id="PRO_5020038302" description="EGF-like domain-containing protein" evidence="4">
    <location>
        <begin position="24"/>
        <end position="677"/>
    </location>
</feature>
<dbReference type="PROSITE" id="PS00022">
    <property type="entry name" value="EGF_1"/>
    <property type="match status" value="1"/>
</dbReference>
<feature type="compositionally biased region" description="Basic and acidic residues" evidence="2">
    <location>
        <begin position="370"/>
        <end position="389"/>
    </location>
</feature>
<keyword evidence="7" id="KW-1185">Reference proteome</keyword>
<evidence type="ECO:0000256" key="3">
    <source>
        <dbReference type="SAM" id="Phobius"/>
    </source>
</evidence>
<gene>
    <name evidence="6" type="ORF">NSK_000168</name>
</gene>
<feature type="compositionally biased region" description="Basic and acidic residues" evidence="2">
    <location>
        <begin position="192"/>
        <end position="211"/>
    </location>
</feature>
<organism evidence="6 7">
    <name type="scientific">Nannochloropsis salina CCMP1776</name>
    <dbReference type="NCBI Taxonomy" id="1027361"/>
    <lineage>
        <taxon>Eukaryota</taxon>
        <taxon>Sar</taxon>
        <taxon>Stramenopiles</taxon>
        <taxon>Ochrophyta</taxon>
        <taxon>Eustigmatophyceae</taxon>
        <taxon>Eustigmatales</taxon>
        <taxon>Monodopsidaceae</taxon>
        <taxon>Microchloropsis</taxon>
        <taxon>Microchloropsis salina</taxon>
    </lineage>
</organism>
<name>A0A4D9DIB6_9STRA</name>
<keyword evidence="3" id="KW-0472">Membrane</keyword>
<feature type="disulfide bond" evidence="1">
    <location>
        <begin position="424"/>
        <end position="433"/>
    </location>
</feature>
<feature type="compositionally biased region" description="Polar residues" evidence="2">
    <location>
        <begin position="343"/>
        <end position="356"/>
    </location>
</feature>
<dbReference type="Gene3D" id="2.60.120.260">
    <property type="entry name" value="Galactose-binding domain-like"/>
    <property type="match status" value="1"/>
</dbReference>
<dbReference type="Proteomes" id="UP000355283">
    <property type="component" value="Unassembled WGS sequence"/>
</dbReference>
<accession>A0A4D9DIB6</accession>
<dbReference type="OrthoDB" id="409374at2759"/>
<dbReference type="EMBL" id="SDOX01000001">
    <property type="protein sequence ID" value="TFJ88599.1"/>
    <property type="molecule type" value="Genomic_DNA"/>
</dbReference>
<feature type="compositionally biased region" description="Basic and acidic residues" evidence="2">
    <location>
        <begin position="298"/>
        <end position="307"/>
    </location>
</feature>
<feature type="compositionally biased region" description="Acidic residues" evidence="2">
    <location>
        <begin position="117"/>
        <end position="130"/>
    </location>
</feature>
<feature type="compositionally biased region" description="Low complexity" evidence="2">
    <location>
        <begin position="639"/>
        <end position="652"/>
    </location>
</feature>
<dbReference type="PROSITE" id="PS01186">
    <property type="entry name" value="EGF_2"/>
    <property type="match status" value="1"/>
</dbReference>
<comment type="caution">
    <text evidence="6">The sequence shown here is derived from an EMBL/GenBank/DDBJ whole genome shotgun (WGS) entry which is preliminary data.</text>
</comment>
<feature type="compositionally biased region" description="Polar residues" evidence="2">
    <location>
        <begin position="171"/>
        <end position="180"/>
    </location>
</feature>
<keyword evidence="3" id="KW-0812">Transmembrane</keyword>
<feature type="domain" description="EGF-like" evidence="5">
    <location>
        <begin position="400"/>
        <end position="434"/>
    </location>
</feature>
<feature type="compositionally biased region" description="Basic and acidic residues" evidence="2">
    <location>
        <begin position="629"/>
        <end position="638"/>
    </location>
</feature>
<feature type="signal peptide" evidence="4">
    <location>
        <begin position="1"/>
        <end position="23"/>
    </location>
</feature>
<feature type="compositionally biased region" description="Basic and acidic residues" evidence="2">
    <location>
        <begin position="224"/>
        <end position="233"/>
    </location>
</feature>
<evidence type="ECO:0000313" key="6">
    <source>
        <dbReference type="EMBL" id="TFJ88599.1"/>
    </source>
</evidence>
<dbReference type="CDD" id="cd00054">
    <property type="entry name" value="EGF_CA"/>
    <property type="match status" value="1"/>
</dbReference>
<feature type="region of interest" description="Disordered" evidence="2">
    <location>
        <begin position="45"/>
        <end position="392"/>
    </location>
</feature>
<keyword evidence="1" id="KW-1015">Disulfide bond</keyword>
<feature type="compositionally biased region" description="Basic and acidic residues" evidence="2">
    <location>
        <begin position="131"/>
        <end position="170"/>
    </location>
</feature>
<evidence type="ECO:0000256" key="2">
    <source>
        <dbReference type="SAM" id="MobiDB-lite"/>
    </source>
</evidence>
<protein>
    <recommendedName>
        <fullName evidence="5">EGF-like domain-containing protein</fullName>
    </recommendedName>
</protein>
<feature type="compositionally biased region" description="Basic and acidic residues" evidence="2">
    <location>
        <begin position="262"/>
        <end position="279"/>
    </location>
</feature>
<comment type="caution">
    <text evidence="1">Lacks conserved residue(s) required for the propagation of feature annotation.</text>
</comment>
<dbReference type="Pfam" id="PF23106">
    <property type="entry name" value="EGF_Teneurin"/>
    <property type="match status" value="1"/>
</dbReference>
<reference evidence="6 7" key="1">
    <citation type="submission" date="2019-01" db="EMBL/GenBank/DDBJ databases">
        <title>Nuclear Genome Assembly of the Microalgal Biofuel strain Nannochloropsis salina CCMP1776.</title>
        <authorList>
            <person name="Hovde B."/>
        </authorList>
    </citation>
    <scope>NUCLEOTIDE SEQUENCE [LARGE SCALE GENOMIC DNA]</scope>
    <source>
        <strain evidence="6 7">CCMP1776</strain>
    </source>
</reference>
<evidence type="ECO:0000259" key="5">
    <source>
        <dbReference type="PROSITE" id="PS50026"/>
    </source>
</evidence>
<keyword evidence="4" id="KW-0732">Signal</keyword>
<keyword evidence="1" id="KW-0245">EGF-like domain</keyword>
<feature type="region of interest" description="Disordered" evidence="2">
    <location>
        <begin position="629"/>
        <end position="677"/>
    </location>
</feature>
<feature type="compositionally biased region" description="Acidic residues" evidence="2">
    <location>
        <begin position="212"/>
        <end position="223"/>
    </location>
</feature>
<dbReference type="InterPro" id="IPR000742">
    <property type="entry name" value="EGF"/>
</dbReference>
<evidence type="ECO:0000313" key="7">
    <source>
        <dbReference type="Proteomes" id="UP000355283"/>
    </source>
</evidence>
<sequence>MLTWHRLVGLLVILAFLTASTYGQAHIAAKENELSPGRRRLKALKSFDSKLPDVRNTVASQSEDRKSNETDALGTDPKSAKAAVGQRGEEEEAEAEDNAATASEAGNTKPHVKAGEEESEKGDEETEEEGGTAKKPAEPSLDKTKEVKEDEKPSGSEQDGSARKDEERQKSSGLSSSTDESPAETDGASLEQGKDSASTDKGGEEEVKAGEEEAEEDAEEEMNRDDGVGEHAHAQGASTTKGENEVPAGEQDEVPEVPGAEARGEEGEKGEKEKARGEDGVPSGKGTMDAEGASPARDSSEASHGKDGAPAPKAGVEPPTELESQVAEGNSQEDTQLPEETESSSSEGNMSRTNTGEELGEADAQVGPGKAEKTSTKSAEEASAPEKAESVGLPPVVAGAVEDCDDLETCNGHGKCEKDGSCRCFPPYTGHSCLRDACLDIWDCNECVGSSLGCYFSEGECRGDGLMSREESTCRPAWLATVLTYLQFGVFFGVVLMVAGCLVWRSRRAGFDGRSGTGFVRIPTAGPEGGEDWNWDPEEDNVELLKPRGEGEKDDVGAPTAQSTKTGIYALFRSSPASAAPPRKSSSAVAGEIALRRVSEGHELPSADDLFAELGMEAQPHFTLKMAKFEEREADSGHSSRGTRSSRLSAAGCSPVKSSTGGGAPGPGWVDDDDLDM</sequence>
<evidence type="ECO:0000256" key="1">
    <source>
        <dbReference type="PROSITE-ProRule" id="PRU00076"/>
    </source>
</evidence>